<protein>
    <submittedName>
        <fullName evidence="1">Uncharacterized protein</fullName>
    </submittedName>
</protein>
<organism evidence="1">
    <name type="scientific">Anguilla anguilla</name>
    <name type="common">European freshwater eel</name>
    <name type="synonym">Muraena anguilla</name>
    <dbReference type="NCBI Taxonomy" id="7936"/>
    <lineage>
        <taxon>Eukaryota</taxon>
        <taxon>Metazoa</taxon>
        <taxon>Chordata</taxon>
        <taxon>Craniata</taxon>
        <taxon>Vertebrata</taxon>
        <taxon>Euteleostomi</taxon>
        <taxon>Actinopterygii</taxon>
        <taxon>Neopterygii</taxon>
        <taxon>Teleostei</taxon>
        <taxon>Anguilliformes</taxon>
        <taxon>Anguillidae</taxon>
        <taxon>Anguilla</taxon>
    </lineage>
</organism>
<name>A0A0E9TNV8_ANGAN</name>
<dbReference type="EMBL" id="GBXM01053331">
    <property type="protein sequence ID" value="JAH55246.1"/>
    <property type="molecule type" value="Transcribed_RNA"/>
</dbReference>
<accession>A0A0E9TNV8</accession>
<reference evidence="1" key="1">
    <citation type="submission" date="2014-11" db="EMBL/GenBank/DDBJ databases">
        <authorList>
            <person name="Amaro Gonzalez C."/>
        </authorList>
    </citation>
    <scope>NUCLEOTIDE SEQUENCE</scope>
</reference>
<dbReference type="AlphaFoldDB" id="A0A0E9TNV8"/>
<reference evidence="1" key="2">
    <citation type="journal article" date="2015" name="Fish Shellfish Immunol.">
        <title>Early steps in the European eel (Anguilla anguilla)-Vibrio vulnificus interaction in the gills: Role of the RtxA13 toxin.</title>
        <authorList>
            <person name="Callol A."/>
            <person name="Pajuelo D."/>
            <person name="Ebbesson L."/>
            <person name="Teles M."/>
            <person name="MacKenzie S."/>
            <person name="Amaro C."/>
        </authorList>
    </citation>
    <scope>NUCLEOTIDE SEQUENCE</scope>
</reference>
<proteinExistence type="predicted"/>
<sequence>MKHEPGNRGVISPNFVANCTGDGTWVKC</sequence>
<evidence type="ECO:0000313" key="1">
    <source>
        <dbReference type="EMBL" id="JAH55246.1"/>
    </source>
</evidence>